<dbReference type="PROSITE" id="PS00105">
    <property type="entry name" value="AA_TRANSFER_CLASS_1"/>
    <property type="match status" value="1"/>
</dbReference>
<name>A0A381TTJ0_9ZZZZ</name>
<dbReference type="PANTHER" id="PTHR42832">
    <property type="entry name" value="AMINO ACID AMINOTRANSFERASE"/>
    <property type="match status" value="1"/>
</dbReference>
<dbReference type="GO" id="GO:0030170">
    <property type="term" value="F:pyridoxal phosphate binding"/>
    <property type="evidence" value="ECO:0007669"/>
    <property type="project" value="InterPro"/>
</dbReference>
<protein>
    <recommendedName>
        <fullName evidence="4">Aminotransferase class I/classII large domain-containing protein</fullName>
    </recommendedName>
</protein>
<comment type="cofactor">
    <cofactor evidence="1">
        <name>pyridoxal 5'-phosphate</name>
        <dbReference type="ChEBI" id="CHEBI:597326"/>
    </cofactor>
</comment>
<dbReference type="NCBIfam" id="NF004937">
    <property type="entry name" value="PRK06290.1"/>
    <property type="match status" value="1"/>
</dbReference>
<evidence type="ECO:0000256" key="1">
    <source>
        <dbReference type="ARBA" id="ARBA00001933"/>
    </source>
</evidence>
<dbReference type="SUPFAM" id="SSF53383">
    <property type="entry name" value="PLP-dependent transferases"/>
    <property type="match status" value="1"/>
</dbReference>
<dbReference type="InterPro" id="IPR004838">
    <property type="entry name" value="NHTrfase_class1_PyrdxlP-BS"/>
</dbReference>
<dbReference type="CDD" id="cd00609">
    <property type="entry name" value="AAT_like"/>
    <property type="match status" value="1"/>
</dbReference>
<dbReference type="EMBL" id="UINC01004858">
    <property type="protein sequence ID" value="SVA17353.1"/>
    <property type="molecule type" value="Genomic_DNA"/>
</dbReference>
<dbReference type="Gene3D" id="3.90.1150.10">
    <property type="entry name" value="Aspartate Aminotransferase, domain 1"/>
    <property type="match status" value="1"/>
</dbReference>
<dbReference type="InterPro" id="IPR015422">
    <property type="entry name" value="PyrdxlP-dep_Trfase_small"/>
</dbReference>
<evidence type="ECO:0000256" key="3">
    <source>
        <dbReference type="ARBA" id="ARBA00022679"/>
    </source>
</evidence>
<reference evidence="5" key="1">
    <citation type="submission" date="2018-05" db="EMBL/GenBank/DDBJ databases">
        <authorList>
            <person name="Lanie J.A."/>
            <person name="Ng W.-L."/>
            <person name="Kazmierczak K.M."/>
            <person name="Andrzejewski T.M."/>
            <person name="Davidsen T.M."/>
            <person name="Wayne K.J."/>
            <person name="Tettelin H."/>
            <person name="Glass J.I."/>
            <person name="Rusch D."/>
            <person name="Podicherti R."/>
            <person name="Tsui H.-C.T."/>
            <person name="Winkler M.E."/>
        </authorList>
    </citation>
    <scope>NUCLEOTIDE SEQUENCE</scope>
</reference>
<dbReference type="InterPro" id="IPR015424">
    <property type="entry name" value="PyrdxlP-dep_Trfase"/>
</dbReference>
<dbReference type="PANTHER" id="PTHR42832:SF3">
    <property type="entry name" value="L-GLUTAMINE--4-(METHYLSULFANYL)-2-OXOBUTANOATE AMINOTRANSFERASE"/>
    <property type="match status" value="1"/>
</dbReference>
<keyword evidence="2" id="KW-0032">Aminotransferase</keyword>
<accession>A0A381TTJ0</accession>
<dbReference type="InterPro" id="IPR015421">
    <property type="entry name" value="PyrdxlP-dep_Trfase_major"/>
</dbReference>
<evidence type="ECO:0000259" key="4">
    <source>
        <dbReference type="Pfam" id="PF00155"/>
    </source>
</evidence>
<sequence>MPGKKNYIQELFAERLGGNSFGKDTKIYKFEKIKRAKRAAMEANPTKELFDLGVGEPDEMAFPEVIKTLQIEAEKPENRGYTDNGIQEFKDAAVKYMEDVFGVQGLDPNKHVNHTIGSKPALAMLPSIFINPGDITLITVPGYPVMGTHTQYLGGEVVHLPLTKENNFLPDLKSITEDVAKRAKLLYINYPNNPTGANATRSFYEEVVEFAKKNDVVVIQDAAYAALNFDEKLTSFLSVPGAMDVGVELHSLSKSYNMTGWRIAFVVGNELIVKGVAHVKDNIDSGQFAAIQKAAVYALEHPEITKAILNKYRRRLSNLVEALNSAGFDAHMSGGSFFLYVEAPKGIKGGKRFKTGEEFSQYLIKEMMISTVPWDDVGHFTRFSATFAAKGVEEETRIINEIKSRLSSVEFEF</sequence>
<proteinExistence type="predicted"/>
<keyword evidence="3" id="KW-0808">Transferase</keyword>
<dbReference type="Gene3D" id="3.40.640.10">
    <property type="entry name" value="Type I PLP-dependent aspartate aminotransferase-like (Major domain)"/>
    <property type="match status" value="1"/>
</dbReference>
<dbReference type="InterPro" id="IPR050881">
    <property type="entry name" value="LL-DAP_aminotransferase"/>
</dbReference>
<evidence type="ECO:0000313" key="5">
    <source>
        <dbReference type="EMBL" id="SVA17353.1"/>
    </source>
</evidence>
<dbReference type="Pfam" id="PF00155">
    <property type="entry name" value="Aminotran_1_2"/>
    <property type="match status" value="1"/>
</dbReference>
<feature type="domain" description="Aminotransferase class I/classII large" evidence="4">
    <location>
        <begin position="48"/>
        <end position="387"/>
    </location>
</feature>
<dbReference type="InterPro" id="IPR004839">
    <property type="entry name" value="Aminotransferase_I/II_large"/>
</dbReference>
<organism evidence="5">
    <name type="scientific">marine metagenome</name>
    <dbReference type="NCBI Taxonomy" id="408172"/>
    <lineage>
        <taxon>unclassified sequences</taxon>
        <taxon>metagenomes</taxon>
        <taxon>ecological metagenomes</taxon>
    </lineage>
</organism>
<dbReference type="AlphaFoldDB" id="A0A381TTJ0"/>
<dbReference type="GO" id="GO:0008483">
    <property type="term" value="F:transaminase activity"/>
    <property type="evidence" value="ECO:0007669"/>
    <property type="project" value="UniProtKB-KW"/>
</dbReference>
<gene>
    <name evidence="5" type="ORF">METZ01_LOCUS70207</name>
</gene>
<evidence type="ECO:0000256" key="2">
    <source>
        <dbReference type="ARBA" id="ARBA00022576"/>
    </source>
</evidence>